<dbReference type="SUPFAM" id="SSF50249">
    <property type="entry name" value="Nucleic acid-binding proteins"/>
    <property type="match status" value="1"/>
</dbReference>
<comment type="catalytic activity">
    <reaction evidence="12 15">
        <text>Couples ATP hydrolysis with the unwinding of duplex DNA by translocating in the 3'-5' direction.</text>
        <dbReference type="EC" id="5.6.2.4"/>
    </reaction>
</comment>
<dbReference type="GO" id="GO:0003677">
    <property type="term" value="F:DNA binding"/>
    <property type="evidence" value="ECO:0007669"/>
    <property type="project" value="UniProtKB-KW"/>
</dbReference>
<evidence type="ECO:0000256" key="1">
    <source>
        <dbReference type="ARBA" id="ARBA00007504"/>
    </source>
</evidence>
<dbReference type="InterPro" id="IPR047112">
    <property type="entry name" value="RecG/Mfd"/>
</dbReference>
<evidence type="ECO:0000256" key="2">
    <source>
        <dbReference type="ARBA" id="ARBA00017846"/>
    </source>
</evidence>
<feature type="domain" description="Helicase C-terminal" evidence="17">
    <location>
        <begin position="443"/>
        <end position="613"/>
    </location>
</feature>
<feature type="domain" description="Helicase ATP-binding" evidence="16">
    <location>
        <begin position="273"/>
        <end position="434"/>
    </location>
</feature>
<evidence type="ECO:0000256" key="8">
    <source>
        <dbReference type="ARBA" id="ARBA00023125"/>
    </source>
</evidence>
<evidence type="ECO:0000256" key="15">
    <source>
        <dbReference type="RuleBase" id="RU363016"/>
    </source>
</evidence>
<dbReference type="PANTHER" id="PTHR47964:SF1">
    <property type="entry name" value="ATP-DEPENDENT DNA HELICASE HOMOLOG RECG, CHLOROPLASTIC"/>
    <property type="match status" value="1"/>
</dbReference>
<dbReference type="CDD" id="cd17992">
    <property type="entry name" value="DEXHc_RecG"/>
    <property type="match status" value="1"/>
</dbReference>
<evidence type="ECO:0000259" key="17">
    <source>
        <dbReference type="PROSITE" id="PS51194"/>
    </source>
</evidence>
<dbReference type="EC" id="5.6.2.4" evidence="13 15"/>
<evidence type="ECO:0000256" key="13">
    <source>
        <dbReference type="ARBA" id="ARBA00034808"/>
    </source>
</evidence>
<dbReference type="NCBIfam" id="NF008168">
    <property type="entry name" value="PRK10917.2-2"/>
    <property type="match status" value="1"/>
</dbReference>
<dbReference type="Proteomes" id="UP000823633">
    <property type="component" value="Unassembled WGS sequence"/>
</dbReference>
<keyword evidence="8" id="KW-0238">DNA-binding</keyword>
<dbReference type="InterPro" id="IPR033454">
    <property type="entry name" value="RecG_wedge"/>
</dbReference>
<dbReference type="PROSITE" id="PS51192">
    <property type="entry name" value="HELICASE_ATP_BIND_1"/>
    <property type="match status" value="1"/>
</dbReference>
<keyword evidence="10 15" id="KW-0234">DNA repair</keyword>
<dbReference type="GO" id="GO:0006310">
    <property type="term" value="P:DNA recombination"/>
    <property type="evidence" value="ECO:0007669"/>
    <property type="project" value="UniProtKB-UniRule"/>
</dbReference>
<dbReference type="InterPro" id="IPR012340">
    <property type="entry name" value="NA-bd_OB-fold"/>
</dbReference>
<evidence type="ECO:0000256" key="5">
    <source>
        <dbReference type="ARBA" id="ARBA00022801"/>
    </source>
</evidence>
<keyword evidence="9 15" id="KW-0233">DNA recombination</keyword>
<dbReference type="InterPro" id="IPR014001">
    <property type="entry name" value="Helicase_ATP-bd"/>
</dbReference>
<dbReference type="GO" id="GO:0016787">
    <property type="term" value="F:hydrolase activity"/>
    <property type="evidence" value="ECO:0007669"/>
    <property type="project" value="UniProtKB-KW"/>
</dbReference>
<keyword evidence="4 15" id="KW-0227">DNA damage</keyword>
<reference evidence="18" key="1">
    <citation type="submission" date="2020-10" db="EMBL/GenBank/DDBJ databases">
        <authorList>
            <person name="Gilroy R."/>
        </authorList>
    </citation>
    <scope>NUCLEOTIDE SEQUENCE</scope>
    <source>
        <strain evidence="18">11167</strain>
    </source>
</reference>
<dbReference type="Pfam" id="PF19833">
    <property type="entry name" value="RecG_dom3_C"/>
    <property type="match status" value="1"/>
</dbReference>
<keyword evidence="11" id="KW-0413">Isomerase</keyword>
<comment type="similarity">
    <text evidence="1 15">Belongs to the helicase family. RecG subfamily.</text>
</comment>
<dbReference type="SUPFAM" id="SSF52540">
    <property type="entry name" value="P-loop containing nucleoside triphosphate hydrolases"/>
    <property type="match status" value="2"/>
</dbReference>
<dbReference type="EMBL" id="JADIMU010000030">
    <property type="protein sequence ID" value="MBO8443045.1"/>
    <property type="molecule type" value="Genomic_DNA"/>
</dbReference>
<keyword evidence="3 15" id="KW-0547">Nucleotide-binding</keyword>
<protein>
    <recommendedName>
        <fullName evidence="2 15">ATP-dependent DNA helicase RecG</fullName>
        <ecNumber evidence="13 15">5.6.2.4</ecNumber>
    </recommendedName>
</protein>
<comment type="caution">
    <text evidence="18">The sequence shown here is derived from an EMBL/GenBank/DDBJ whole genome shotgun (WGS) entry which is preliminary data.</text>
</comment>
<dbReference type="InterPro" id="IPR011545">
    <property type="entry name" value="DEAD/DEAH_box_helicase_dom"/>
</dbReference>
<comment type="function">
    <text evidence="15">Plays a critical role in recombination and DNA repair. Helps process Holliday junction intermediates to mature products by catalyzing branch migration. Has replication fork regression activity, unwinds stalled or blocked replication forks to make a HJ that can be resolved. Has a DNA unwinding activity characteristic of a DNA helicase with 3'-5' polarity.</text>
</comment>
<dbReference type="InterPro" id="IPR004609">
    <property type="entry name" value="ATP-dep_DNA_helicase_RecG"/>
</dbReference>
<evidence type="ECO:0000256" key="6">
    <source>
        <dbReference type="ARBA" id="ARBA00022806"/>
    </source>
</evidence>
<dbReference type="GO" id="GO:0005524">
    <property type="term" value="F:ATP binding"/>
    <property type="evidence" value="ECO:0007669"/>
    <property type="project" value="UniProtKB-KW"/>
</dbReference>
<evidence type="ECO:0000256" key="7">
    <source>
        <dbReference type="ARBA" id="ARBA00022840"/>
    </source>
</evidence>
<evidence type="ECO:0000256" key="10">
    <source>
        <dbReference type="ARBA" id="ARBA00023204"/>
    </source>
</evidence>
<dbReference type="InterPro" id="IPR027417">
    <property type="entry name" value="P-loop_NTPase"/>
</dbReference>
<keyword evidence="5 15" id="KW-0378">Hydrolase</keyword>
<dbReference type="InterPro" id="IPR001650">
    <property type="entry name" value="Helicase_C-like"/>
</dbReference>
<evidence type="ECO:0000256" key="3">
    <source>
        <dbReference type="ARBA" id="ARBA00022741"/>
    </source>
</evidence>
<evidence type="ECO:0000259" key="16">
    <source>
        <dbReference type="PROSITE" id="PS51192"/>
    </source>
</evidence>
<dbReference type="NCBIfam" id="NF008165">
    <property type="entry name" value="PRK10917.1-3"/>
    <property type="match status" value="1"/>
</dbReference>
<dbReference type="PROSITE" id="PS51194">
    <property type="entry name" value="HELICASE_CTER"/>
    <property type="match status" value="1"/>
</dbReference>
<dbReference type="GO" id="GO:0006281">
    <property type="term" value="P:DNA repair"/>
    <property type="evidence" value="ECO:0007669"/>
    <property type="project" value="UniProtKB-UniRule"/>
</dbReference>
<dbReference type="Pfam" id="PF00270">
    <property type="entry name" value="DEAD"/>
    <property type="match status" value="1"/>
</dbReference>
<comment type="catalytic activity">
    <reaction evidence="14 15">
        <text>ATP + H2O = ADP + phosphate + H(+)</text>
        <dbReference type="Rhea" id="RHEA:13065"/>
        <dbReference type="ChEBI" id="CHEBI:15377"/>
        <dbReference type="ChEBI" id="CHEBI:15378"/>
        <dbReference type="ChEBI" id="CHEBI:30616"/>
        <dbReference type="ChEBI" id="CHEBI:43474"/>
        <dbReference type="ChEBI" id="CHEBI:456216"/>
        <dbReference type="EC" id="5.6.2.4"/>
    </reaction>
</comment>
<dbReference type="InterPro" id="IPR045562">
    <property type="entry name" value="RecG_dom3_C"/>
</dbReference>
<dbReference type="SMART" id="SM00490">
    <property type="entry name" value="HELICc"/>
    <property type="match status" value="1"/>
</dbReference>
<dbReference type="Gene3D" id="3.40.50.300">
    <property type="entry name" value="P-loop containing nucleotide triphosphate hydrolases"/>
    <property type="match status" value="2"/>
</dbReference>
<reference evidence="18" key="2">
    <citation type="journal article" date="2021" name="PeerJ">
        <title>Extensive microbial diversity within the chicken gut microbiome revealed by metagenomics and culture.</title>
        <authorList>
            <person name="Gilroy R."/>
            <person name="Ravi A."/>
            <person name="Getino M."/>
            <person name="Pursley I."/>
            <person name="Horton D.L."/>
            <person name="Alikhan N.F."/>
            <person name="Baker D."/>
            <person name="Gharbi K."/>
            <person name="Hall N."/>
            <person name="Watson M."/>
            <person name="Adriaenssens E.M."/>
            <person name="Foster-Nyarko E."/>
            <person name="Jarju S."/>
            <person name="Secka A."/>
            <person name="Antonio M."/>
            <person name="Oren A."/>
            <person name="Chaudhuri R.R."/>
            <person name="La Ragione R."/>
            <person name="Hildebrand F."/>
            <person name="Pallen M.J."/>
        </authorList>
    </citation>
    <scope>NUCLEOTIDE SEQUENCE</scope>
    <source>
        <strain evidence="18">11167</strain>
    </source>
</reference>
<keyword evidence="7 15" id="KW-0067">ATP-binding</keyword>
<evidence type="ECO:0000313" key="19">
    <source>
        <dbReference type="Proteomes" id="UP000823633"/>
    </source>
</evidence>
<dbReference type="PANTHER" id="PTHR47964">
    <property type="entry name" value="ATP-DEPENDENT DNA HELICASE HOMOLOG RECG, CHLOROPLASTIC"/>
    <property type="match status" value="1"/>
</dbReference>
<name>A0A9D9EAT0_9SPIR</name>
<evidence type="ECO:0000256" key="4">
    <source>
        <dbReference type="ARBA" id="ARBA00022763"/>
    </source>
</evidence>
<sequence>MLARQLAFPITKLKGIGKVSAADFAALGVETGGDLITLYPRDYDDRTVMTSLADLPPEGGTINTIVSITDHGHYMAKGKRVLKIGAKDLRSGRTLYLHCFGRAFMENAYPVGTSWYINASVTRLGSAWSASAFTLGSSEEAVGIGRILPIYPLSGNLSQKTVRKAVEAILSNKYIHFDDEVPDDLVAKHGLMHTDEAIRQLHQPSDRASLDRARLTLAYTELLHLELRLERQREKRAKSTHPPKAGKLEQALQASLPFSLTEDQLRVLDEIREDLDAGSMDRLLQGDVGSGKTLVAWMAALHCIERGFQVAFMAPTELLARQHAEGAAALLEKLGVRVAFLTGDVKGKERGYLLDALHQGGIDLAIGTHALFSKDVAFKRLGLVIIDEQHRFGVEQREALRSKGKDVSLLMMSATPIPRTLAMTVFGSMDISTIYSKPMGRKSIITHIVDEKNRERMYASIGVEFSRGHQAYFVYPRIDDEGEGDLKDVTTMFSFLKEKYPGIPSALIHSRLPEDEKMRILDDFRDKKLMYLVSTSVVEVGIDIKDATCMVIEHAERFGLAALHQLRGRVGRSELQSWCFLVYYGTLTEEAKARLIVMRESNDGFRIAETDLRLRGPGDFIGNRQSGFLRLKVASLVDDVELMAQAKEDAEAIIQEDRGLLQSRHATLRRILSADGTQEPSD</sequence>
<keyword evidence="6 15" id="KW-0347">Helicase</keyword>
<dbReference type="NCBIfam" id="TIGR00643">
    <property type="entry name" value="recG"/>
    <property type="match status" value="1"/>
</dbReference>
<dbReference type="Pfam" id="PF00271">
    <property type="entry name" value="Helicase_C"/>
    <property type="match status" value="1"/>
</dbReference>
<evidence type="ECO:0000256" key="12">
    <source>
        <dbReference type="ARBA" id="ARBA00034617"/>
    </source>
</evidence>
<evidence type="ECO:0000313" key="18">
    <source>
        <dbReference type="EMBL" id="MBO8443045.1"/>
    </source>
</evidence>
<organism evidence="18 19">
    <name type="scientific">Candidatus Aphodenecus pullistercoris</name>
    <dbReference type="NCBI Taxonomy" id="2840669"/>
    <lineage>
        <taxon>Bacteria</taxon>
        <taxon>Pseudomonadati</taxon>
        <taxon>Spirochaetota</taxon>
        <taxon>Spirochaetia</taxon>
        <taxon>Spirochaetales</taxon>
        <taxon>Candidatus Aphodenecus</taxon>
    </lineage>
</organism>
<evidence type="ECO:0000256" key="9">
    <source>
        <dbReference type="ARBA" id="ARBA00023172"/>
    </source>
</evidence>
<dbReference type="Pfam" id="PF17191">
    <property type="entry name" value="RecG_wedge"/>
    <property type="match status" value="1"/>
</dbReference>
<accession>A0A9D9EAT0</accession>
<proteinExistence type="inferred from homology"/>
<evidence type="ECO:0000256" key="14">
    <source>
        <dbReference type="ARBA" id="ARBA00048988"/>
    </source>
</evidence>
<dbReference type="AlphaFoldDB" id="A0A9D9EAT0"/>
<evidence type="ECO:0000256" key="11">
    <source>
        <dbReference type="ARBA" id="ARBA00023235"/>
    </source>
</evidence>
<gene>
    <name evidence="18" type="primary">recG</name>
    <name evidence="18" type="ORF">IAC42_04725</name>
</gene>
<dbReference type="SMART" id="SM00487">
    <property type="entry name" value="DEXDc"/>
    <property type="match status" value="1"/>
</dbReference>
<dbReference type="GO" id="GO:0043138">
    <property type="term" value="F:3'-5' DNA helicase activity"/>
    <property type="evidence" value="ECO:0007669"/>
    <property type="project" value="UniProtKB-EC"/>
</dbReference>